<proteinExistence type="predicted"/>
<dbReference type="PANTHER" id="PTHR34660">
    <property type="entry name" value="MYB-LIKE PROTEIN X"/>
    <property type="match status" value="1"/>
</dbReference>
<accession>A0ABS8THR2</accession>
<dbReference type="Proteomes" id="UP000823775">
    <property type="component" value="Unassembled WGS sequence"/>
</dbReference>
<reference evidence="1 2" key="1">
    <citation type="journal article" date="2021" name="BMC Genomics">
        <title>Datura genome reveals duplications of psychoactive alkaloid biosynthetic genes and high mutation rate following tissue culture.</title>
        <authorList>
            <person name="Rajewski A."/>
            <person name="Carter-House D."/>
            <person name="Stajich J."/>
            <person name="Litt A."/>
        </authorList>
    </citation>
    <scope>NUCLEOTIDE SEQUENCE [LARGE SCALE GENOMIC DNA]</scope>
    <source>
        <strain evidence="1">AR-01</strain>
    </source>
</reference>
<gene>
    <name evidence="1" type="ORF">HAX54_011324</name>
</gene>
<organism evidence="1 2">
    <name type="scientific">Datura stramonium</name>
    <name type="common">Jimsonweed</name>
    <name type="synonym">Common thornapple</name>
    <dbReference type="NCBI Taxonomy" id="4076"/>
    <lineage>
        <taxon>Eukaryota</taxon>
        <taxon>Viridiplantae</taxon>
        <taxon>Streptophyta</taxon>
        <taxon>Embryophyta</taxon>
        <taxon>Tracheophyta</taxon>
        <taxon>Spermatophyta</taxon>
        <taxon>Magnoliopsida</taxon>
        <taxon>eudicotyledons</taxon>
        <taxon>Gunneridae</taxon>
        <taxon>Pentapetalae</taxon>
        <taxon>asterids</taxon>
        <taxon>lamiids</taxon>
        <taxon>Solanales</taxon>
        <taxon>Solanaceae</taxon>
        <taxon>Solanoideae</taxon>
        <taxon>Datureae</taxon>
        <taxon>Datura</taxon>
    </lineage>
</organism>
<evidence type="ECO:0000313" key="2">
    <source>
        <dbReference type="Proteomes" id="UP000823775"/>
    </source>
</evidence>
<keyword evidence="2" id="KW-1185">Reference proteome</keyword>
<sequence length="99" mass="11646">MARIPAAHRTAPRIIKERGVRVCKYKNLIENWLPPSLQIDKFDVEDDQAWLFQRKPKQMRVEEKHVCTNDTTCGSSALWPRAQYIHDADFYALPYTLPF</sequence>
<dbReference type="EMBL" id="JACEIK010001640">
    <property type="protein sequence ID" value="MCD7471044.1"/>
    <property type="molecule type" value="Genomic_DNA"/>
</dbReference>
<comment type="caution">
    <text evidence="1">The sequence shown here is derived from an EMBL/GenBank/DDBJ whole genome shotgun (WGS) entry which is preliminary data.</text>
</comment>
<dbReference type="PANTHER" id="PTHR34660:SF7">
    <property type="entry name" value="DNA LIGASE-LIKE PROTEIN"/>
    <property type="match status" value="1"/>
</dbReference>
<evidence type="ECO:0000313" key="1">
    <source>
        <dbReference type="EMBL" id="MCD7471044.1"/>
    </source>
</evidence>
<protein>
    <submittedName>
        <fullName evidence="1">Uncharacterized protein</fullName>
    </submittedName>
</protein>
<name>A0ABS8THR2_DATST</name>